<dbReference type="AlphaFoldDB" id="A0A9W6S4U2"/>
<gene>
    <name evidence="2" type="ORF">Airi02_033340</name>
</gene>
<organism evidence="2 3">
    <name type="scientific">Actinoallomurus iriomotensis</name>
    <dbReference type="NCBI Taxonomy" id="478107"/>
    <lineage>
        <taxon>Bacteria</taxon>
        <taxon>Bacillati</taxon>
        <taxon>Actinomycetota</taxon>
        <taxon>Actinomycetes</taxon>
        <taxon>Streptosporangiales</taxon>
        <taxon>Thermomonosporaceae</taxon>
        <taxon>Actinoallomurus</taxon>
    </lineage>
</organism>
<feature type="compositionally biased region" description="Basic and acidic residues" evidence="1">
    <location>
        <begin position="11"/>
        <end position="32"/>
    </location>
</feature>
<dbReference type="Proteomes" id="UP001165074">
    <property type="component" value="Unassembled WGS sequence"/>
</dbReference>
<accession>A0A9W6S4U2</accession>
<sequence>MANLIFPLGEGADRTREERVTPARAQDDEGKFRTAGIRRPAGRTHGEQRSDRLVHPAIARPRMPAG</sequence>
<name>A0A9W6S4U2_9ACTN</name>
<feature type="compositionally biased region" description="Basic and acidic residues" evidence="1">
    <location>
        <begin position="44"/>
        <end position="54"/>
    </location>
</feature>
<reference evidence="2" key="1">
    <citation type="submission" date="2023-03" db="EMBL/GenBank/DDBJ databases">
        <title>Actinoallomurus iriomotensis NBRC 103684.</title>
        <authorList>
            <person name="Ichikawa N."/>
            <person name="Sato H."/>
            <person name="Tonouchi N."/>
        </authorList>
    </citation>
    <scope>NUCLEOTIDE SEQUENCE</scope>
    <source>
        <strain evidence="2">NBRC 103684</strain>
    </source>
</reference>
<feature type="region of interest" description="Disordered" evidence="1">
    <location>
        <begin position="1"/>
        <end position="66"/>
    </location>
</feature>
<proteinExistence type="predicted"/>
<keyword evidence="3" id="KW-1185">Reference proteome</keyword>
<protein>
    <submittedName>
        <fullName evidence="2">Uncharacterized protein</fullName>
    </submittedName>
</protein>
<evidence type="ECO:0000313" key="2">
    <source>
        <dbReference type="EMBL" id="GLY85405.1"/>
    </source>
</evidence>
<evidence type="ECO:0000256" key="1">
    <source>
        <dbReference type="SAM" id="MobiDB-lite"/>
    </source>
</evidence>
<evidence type="ECO:0000313" key="3">
    <source>
        <dbReference type="Proteomes" id="UP001165074"/>
    </source>
</evidence>
<comment type="caution">
    <text evidence="2">The sequence shown here is derived from an EMBL/GenBank/DDBJ whole genome shotgun (WGS) entry which is preliminary data.</text>
</comment>
<dbReference type="EMBL" id="BSTK01000004">
    <property type="protein sequence ID" value="GLY85405.1"/>
    <property type="molecule type" value="Genomic_DNA"/>
</dbReference>